<sequence length="157" mass="16295">MRIARFRGLLVEWLSTAGGDVIKDVTVFGVPSLPEAGVRVGLGTGAGVLLRTIGGAPRGGNKGSEAAETERGPVLEPVPLPAVPVTGGKVRTADVLAYVAAVIVNAGSDEIERVEAKDQSVVVTFFNGGQAYMMTYKTVPAGRDAESETEWKAAEVV</sequence>
<evidence type="ECO:0000313" key="2">
    <source>
        <dbReference type="Proteomes" id="UP000253303"/>
    </source>
</evidence>
<dbReference type="EMBL" id="QMEY01000001">
    <property type="protein sequence ID" value="RBQ21307.1"/>
    <property type="molecule type" value="Genomic_DNA"/>
</dbReference>
<evidence type="ECO:0000313" key="1">
    <source>
        <dbReference type="EMBL" id="RBQ21307.1"/>
    </source>
</evidence>
<gene>
    <name evidence="1" type="ORF">DP939_00860</name>
</gene>
<name>A0A366M5I6_9ACTN</name>
<dbReference type="RefSeq" id="WP_113977664.1">
    <property type="nucleotide sequence ID" value="NZ_QMEY01000001.1"/>
</dbReference>
<organism evidence="1 2">
    <name type="scientific">Spongiactinospora rosea</name>
    <dbReference type="NCBI Taxonomy" id="2248750"/>
    <lineage>
        <taxon>Bacteria</taxon>
        <taxon>Bacillati</taxon>
        <taxon>Actinomycetota</taxon>
        <taxon>Actinomycetes</taxon>
        <taxon>Streptosporangiales</taxon>
        <taxon>Streptosporangiaceae</taxon>
        <taxon>Spongiactinospora</taxon>
    </lineage>
</organism>
<accession>A0A366M5I6</accession>
<protein>
    <submittedName>
        <fullName evidence="1">Uncharacterized protein</fullName>
    </submittedName>
</protein>
<proteinExistence type="predicted"/>
<comment type="caution">
    <text evidence="1">The sequence shown here is derived from an EMBL/GenBank/DDBJ whole genome shotgun (WGS) entry which is preliminary data.</text>
</comment>
<keyword evidence="2" id="KW-1185">Reference proteome</keyword>
<dbReference type="AlphaFoldDB" id="A0A366M5I6"/>
<dbReference type="OrthoDB" id="3473536at2"/>
<dbReference type="Proteomes" id="UP000253303">
    <property type="component" value="Unassembled WGS sequence"/>
</dbReference>
<reference evidence="1 2" key="1">
    <citation type="submission" date="2018-06" db="EMBL/GenBank/DDBJ databases">
        <title>Sphaerisporangium craniellae sp. nov., isolated from a marine sponge in the South China Sea.</title>
        <authorList>
            <person name="Li L."/>
        </authorList>
    </citation>
    <scope>NUCLEOTIDE SEQUENCE [LARGE SCALE GENOMIC DNA]</scope>
    <source>
        <strain evidence="1 2">LHW63015</strain>
    </source>
</reference>